<accession>A0AAV9I4U1</accession>
<dbReference type="GO" id="GO:0016829">
    <property type="term" value="F:lyase activity"/>
    <property type="evidence" value="ECO:0007669"/>
    <property type="project" value="UniProtKB-KW"/>
</dbReference>
<evidence type="ECO:0000313" key="3">
    <source>
        <dbReference type="EMBL" id="KAK4466835.1"/>
    </source>
</evidence>
<gene>
    <name evidence="3" type="ORF">QBC42DRAFT_258135</name>
</gene>
<reference evidence="3" key="1">
    <citation type="journal article" date="2023" name="Mol. Phylogenet. Evol.">
        <title>Genome-scale phylogeny and comparative genomics of the fungal order Sordariales.</title>
        <authorList>
            <person name="Hensen N."/>
            <person name="Bonometti L."/>
            <person name="Westerberg I."/>
            <person name="Brannstrom I.O."/>
            <person name="Guillou S."/>
            <person name="Cros-Aarteil S."/>
            <person name="Calhoun S."/>
            <person name="Haridas S."/>
            <person name="Kuo A."/>
            <person name="Mondo S."/>
            <person name="Pangilinan J."/>
            <person name="Riley R."/>
            <person name="LaButti K."/>
            <person name="Andreopoulos B."/>
            <person name="Lipzen A."/>
            <person name="Chen C."/>
            <person name="Yan M."/>
            <person name="Daum C."/>
            <person name="Ng V."/>
            <person name="Clum A."/>
            <person name="Steindorff A."/>
            <person name="Ohm R.A."/>
            <person name="Martin F."/>
            <person name="Silar P."/>
            <person name="Natvig D.O."/>
            <person name="Lalanne C."/>
            <person name="Gautier V."/>
            <person name="Ament-Velasquez S.L."/>
            <person name="Kruys A."/>
            <person name="Hutchinson M.I."/>
            <person name="Powell A.J."/>
            <person name="Barry K."/>
            <person name="Miller A.N."/>
            <person name="Grigoriev I.V."/>
            <person name="Debuchy R."/>
            <person name="Gladieux P."/>
            <person name="Hiltunen Thoren M."/>
            <person name="Johannesson H."/>
        </authorList>
    </citation>
    <scope>NUCLEOTIDE SEQUENCE</scope>
    <source>
        <strain evidence="3">PSN324</strain>
    </source>
</reference>
<sequence>MIRPSLGSLLAVSALLSGVIALPGRPATNEANLLTSRKESAATSSTGLGLPGCNVAPSADVTCDQFWLQNIKHEGVAPFAGAANYRVWRNVKDFGAKGDGATDDTKAINDAIAADGTCAPGKCTGSTKRPAVIYFPPGTYKVSSPIVLNYNTQLIGNPCKKPIIKAASNFVGAWVLDANQYQAGGSLGWQAVNVFWRQVANLAFELRDVPSAQSIYAVHWPSSQSTSLSNIEIFLKDGASTKHRGVFIEEGSGGYVGDIVITGGEYGLEVGNQQFTFRGITIRNAQTAIKHLWSWGWTYIGVTISGCQVGFDLSNTNADTGALEVKSITILDSEIINTGVGIKYASPSSAQYVANSLALERIRLENVPKAIVNGTGATVLPGTPARTMIENWGRGNRYTPSKGPIALQGSSPRVQRPRSLTVEPNGDYYTASKPYYMNAPVSAILTARGYGAKGDGKADDTNALNNLFDEAVKRNKIAYIDAGVYRVTSTVRIPAGSRIFGDPSFPQIVSSGSYFGSQADPKPVIQVGLPGSKGRIEWSNTIVSTKGRQPGAILIQYNLNTPTSSCQPSGMWDVHVRIGGFAGSDLELKDCAKTPEKTATANNIDKDCVSGFLSWHITPDSGGLYQENNWVWVADHDIEDGNNNAQITVYAGRGLLVESRNGPNWLVASSVEHHQRYQYQFYRTSDVFMGQIQTETAYYQPNPDATIPFPAQSKYHDPTFLKGQDGWGLRVVDSTDLIAYGAGLYSFFNNYNLTCSQENPASPRCQSSIFSVEGDSKIRVFNLNTVGSQWMATIGGKNIADYKTNRNGFVSTVADLDGSLIFGTSA</sequence>
<dbReference type="InterPro" id="IPR024535">
    <property type="entry name" value="RHGA/B-epi-like_pectate_lyase"/>
</dbReference>
<reference evidence="3" key="2">
    <citation type="submission" date="2023-06" db="EMBL/GenBank/DDBJ databases">
        <authorList>
            <consortium name="Lawrence Berkeley National Laboratory"/>
            <person name="Mondo S.J."/>
            <person name="Hensen N."/>
            <person name="Bonometti L."/>
            <person name="Westerberg I."/>
            <person name="Brannstrom I.O."/>
            <person name="Guillou S."/>
            <person name="Cros-Aarteil S."/>
            <person name="Calhoun S."/>
            <person name="Haridas S."/>
            <person name="Kuo A."/>
            <person name="Pangilinan J."/>
            <person name="Riley R."/>
            <person name="Labutti K."/>
            <person name="Andreopoulos B."/>
            <person name="Lipzen A."/>
            <person name="Chen C."/>
            <person name="Yanf M."/>
            <person name="Daum C."/>
            <person name="Ng V."/>
            <person name="Clum A."/>
            <person name="Steindorff A."/>
            <person name="Ohm R."/>
            <person name="Martin F."/>
            <person name="Silar P."/>
            <person name="Natvig D."/>
            <person name="Lalanne C."/>
            <person name="Gautier V."/>
            <person name="Ament-Velasquez S.L."/>
            <person name="Kruys A."/>
            <person name="Hutchinson M.I."/>
            <person name="Powell A.J."/>
            <person name="Barry K."/>
            <person name="Miller A.N."/>
            <person name="Grigoriev I.V."/>
            <person name="Debuchy R."/>
            <person name="Gladieux P."/>
            <person name="Thoren M.H."/>
            <person name="Johannesson H."/>
        </authorList>
    </citation>
    <scope>NUCLEOTIDE SEQUENCE</scope>
    <source>
        <strain evidence="3">PSN324</strain>
    </source>
</reference>
<keyword evidence="1" id="KW-0732">Signal</keyword>
<name>A0AAV9I4U1_9PEZI</name>
<evidence type="ECO:0000313" key="4">
    <source>
        <dbReference type="Proteomes" id="UP001321749"/>
    </source>
</evidence>
<protein>
    <submittedName>
        <fullName evidence="3">Pectate lyase superfamily protein-domain-containing protein</fullName>
    </submittedName>
</protein>
<dbReference type="Proteomes" id="UP001321749">
    <property type="component" value="Unassembled WGS sequence"/>
</dbReference>
<evidence type="ECO:0000259" key="2">
    <source>
        <dbReference type="Pfam" id="PF12708"/>
    </source>
</evidence>
<feature type="signal peptide" evidence="1">
    <location>
        <begin position="1"/>
        <end position="21"/>
    </location>
</feature>
<dbReference type="Pfam" id="PF12708">
    <property type="entry name" value="Pect-lyase_RHGA_epim"/>
    <property type="match status" value="2"/>
</dbReference>
<dbReference type="InterPro" id="IPR039279">
    <property type="entry name" value="QRT3-like"/>
</dbReference>
<dbReference type="SUPFAM" id="SSF51126">
    <property type="entry name" value="Pectin lyase-like"/>
    <property type="match status" value="2"/>
</dbReference>
<dbReference type="PANTHER" id="PTHR33928:SF2">
    <property type="entry name" value="PECTATE LYASE SUPERFAMILY PROTEIN DOMAIN-CONTAINING PROTEIN-RELATED"/>
    <property type="match status" value="1"/>
</dbReference>
<evidence type="ECO:0000256" key="1">
    <source>
        <dbReference type="SAM" id="SignalP"/>
    </source>
</evidence>
<dbReference type="EMBL" id="MU864929">
    <property type="protein sequence ID" value="KAK4466835.1"/>
    <property type="molecule type" value="Genomic_DNA"/>
</dbReference>
<dbReference type="InterPro" id="IPR012334">
    <property type="entry name" value="Pectin_lyas_fold"/>
</dbReference>
<dbReference type="CDD" id="cd23668">
    <property type="entry name" value="GH55_beta13glucanase-like"/>
    <property type="match status" value="1"/>
</dbReference>
<keyword evidence="3" id="KW-0456">Lyase</keyword>
<dbReference type="Gene3D" id="2.160.20.10">
    <property type="entry name" value="Single-stranded right-handed beta-helix, Pectin lyase-like"/>
    <property type="match status" value="2"/>
</dbReference>
<dbReference type="AlphaFoldDB" id="A0AAV9I4U1"/>
<keyword evidence="4" id="KW-1185">Reference proteome</keyword>
<comment type="caution">
    <text evidence="3">The sequence shown here is derived from an EMBL/GenBank/DDBJ whole genome shotgun (WGS) entry which is preliminary data.</text>
</comment>
<dbReference type="GO" id="GO:0004650">
    <property type="term" value="F:polygalacturonase activity"/>
    <property type="evidence" value="ECO:0007669"/>
    <property type="project" value="InterPro"/>
</dbReference>
<feature type="domain" description="Rhamnogalacturonase A/B/Epimerase-like pectate lyase" evidence="2">
    <location>
        <begin position="448"/>
        <end position="514"/>
    </location>
</feature>
<feature type="domain" description="Rhamnogalacturonase A/B/Epimerase-like pectate lyase" evidence="2">
    <location>
        <begin position="88"/>
        <end position="312"/>
    </location>
</feature>
<dbReference type="InterPro" id="IPR011050">
    <property type="entry name" value="Pectin_lyase_fold/virulence"/>
</dbReference>
<dbReference type="PANTHER" id="PTHR33928">
    <property type="entry name" value="POLYGALACTURONASE QRT3"/>
    <property type="match status" value="1"/>
</dbReference>
<organism evidence="3 4">
    <name type="scientific">Cladorrhinum samala</name>
    <dbReference type="NCBI Taxonomy" id="585594"/>
    <lineage>
        <taxon>Eukaryota</taxon>
        <taxon>Fungi</taxon>
        <taxon>Dikarya</taxon>
        <taxon>Ascomycota</taxon>
        <taxon>Pezizomycotina</taxon>
        <taxon>Sordariomycetes</taxon>
        <taxon>Sordariomycetidae</taxon>
        <taxon>Sordariales</taxon>
        <taxon>Podosporaceae</taxon>
        <taxon>Cladorrhinum</taxon>
    </lineage>
</organism>
<feature type="chain" id="PRO_5043900241" evidence="1">
    <location>
        <begin position="22"/>
        <end position="826"/>
    </location>
</feature>
<proteinExistence type="predicted"/>